<keyword evidence="1" id="KW-0812">Transmembrane</keyword>
<protein>
    <submittedName>
        <fullName evidence="2">Uncharacterized protein</fullName>
    </submittedName>
</protein>
<dbReference type="KEGG" id="mtua:CSH63_04060"/>
<keyword evidence="1" id="KW-0472">Membrane</keyword>
<accession>A0A386WEB8</accession>
<evidence type="ECO:0000313" key="3">
    <source>
        <dbReference type="Proteomes" id="UP000267804"/>
    </source>
</evidence>
<reference evidence="2 3" key="1">
    <citation type="submission" date="2017-10" db="EMBL/GenBank/DDBJ databases">
        <title>Integration of genomic and chemical information greatly accelerates assignment of the full stereostructure of myelolactone, a potent inhibitor of myeloma from a marine-derived Micromonospora.</title>
        <authorList>
            <person name="Kim M.C."/>
            <person name="Machado H."/>
            <person name="Jensen P.R."/>
            <person name="Fenical W."/>
        </authorList>
    </citation>
    <scope>NUCLEOTIDE SEQUENCE [LARGE SCALE GENOMIC DNA]</scope>
    <source>
        <strain evidence="2 3">CNY-010</strain>
    </source>
</reference>
<feature type="transmembrane region" description="Helical" evidence="1">
    <location>
        <begin position="47"/>
        <end position="70"/>
    </location>
</feature>
<name>A0A386WEB8_9ACTN</name>
<dbReference type="EMBL" id="CP024087">
    <property type="protein sequence ID" value="AYF26655.1"/>
    <property type="molecule type" value="Genomic_DNA"/>
</dbReference>
<proteinExistence type="predicted"/>
<dbReference type="AlphaFoldDB" id="A0A386WEB8"/>
<dbReference type="RefSeq" id="WP_120569090.1">
    <property type="nucleotide sequence ID" value="NZ_CP024087.1"/>
</dbReference>
<dbReference type="Proteomes" id="UP000267804">
    <property type="component" value="Chromosome"/>
</dbReference>
<sequence>MTITRSMVAGAVVALAGHGLAVGFTIALATAAGGGPNSDLDAGGRFAALFFGVLTYGIAQLVLLGSCFALSGRLGRGSSSGLVAGWILGLAAGLYYLCGGFGT</sequence>
<feature type="transmembrane region" description="Helical" evidence="1">
    <location>
        <begin position="82"/>
        <end position="102"/>
    </location>
</feature>
<organism evidence="2 3">
    <name type="scientific">Micromonospora tulbaghiae</name>
    <dbReference type="NCBI Taxonomy" id="479978"/>
    <lineage>
        <taxon>Bacteria</taxon>
        <taxon>Bacillati</taxon>
        <taxon>Actinomycetota</taxon>
        <taxon>Actinomycetes</taxon>
        <taxon>Micromonosporales</taxon>
        <taxon>Micromonosporaceae</taxon>
        <taxon>Micromonospora</taxon>
    </lineage>
</organism>
<keyword evidence="1" id="KW-1133">Transmembrane helix</keyword>
<gene>
    <name evidence="2" type="ORF">CSH63_04060</name>
</gene>
<evidence type="ECO:0000256" key="1">
    <source>
        <dbReference type="SAM" id="Phobius"/>
    </source>
</evidence>
<evidence type="ECO:0000313" key="2">
    <source>
        <dbReference type="EMBL" id="AYF26655.1"/>
    </source>
</evidence>